<feature type="domain" description="RDD" evidence="6">
    <location>
        <begin position="103"/>
        <end position="240"/>
    </location>
</feature>
<evidence type="ECO:0000256" key="1">
    <source>
        <dbReference type="ARBA" id="ARBA00004141"/>
    </source>
</evidence>
<feature type="transmembrane region" description="Helical" evidence="5">
    <location>
        <begin position="150"/>
        <end position="167"/>
    </location>
</feature>
<evidence type="ECO:0000256" key="2">
    <source>
        <dbReference type="ARBA" id="ARBA00022692"/>
    </source>
</evidence>
<feature type="transmembrane region" description="Helical" evidence="5">
    <location>
        <begin position="108"/>
        <end position="130"/>
    </location>
</feature>
<evidence type="ECO:0000256" key="4">
    <source>
        <dbReference type="ARBA" id="ARBA00023136"/>
    </source>
</evidence>
<feature type="transmembrane region" description="Helical" evidence="5">
    <location>
        <begin position="20"/>
        <end position="42"/>
    </location>
</feature>
<accession>A0ABS8M909</accession>
<gene>
    <name evidence="7" type="ORF">LNP81_02875</name>
</gene>
<evidence type="ECO:0000313" key="7">
    <source>
        <dbReference type="EMBL" id="MCC9061924.1"/>
    </source>
</evidence>
<keyword evidence="2 5" id="KW-0812">Transmembrane</keyword>
<evidence type="ECO:0000256" key="3">
    <source>
        <dbReference type="ARBA" id="ARBA00022989"/>
    </source>
</evidence>
<keyword evidence="8" id="KW-1185">Reference proteome</keyword>
<dbReference type="EMBL" id="JAJJMM010000001">
    <property type="protein sequence ID" value="MCC9061924.1"/>
    <property type="molecule type" value="Genomic_DNA"/>
</dbReference>
<sequence length="502" mass="58692">MLFIGAIVFYISKEKETRILRFVFSVLLAGNCYFILLHFYFLFQPEQELALIQYFYSIVLIGLRIFMFYCFYKSIIYLNKLKVIDDKTLVRTWTTEVSYFKPDNWQRLFHFIFDSLIFGIIGFQFLFIFAHIKGFDSIFRSIEMLFSQQILLTIVVIFFGTLFYFVFESLFQATPSKFLTESRVVNKQGLKGSTLTIFKRSLSRNIPFDPLSFLAKANWHDSVSNTVVYKEKQTGVKGKYYLLLIPLSVIVVASMSYLEAKIKKDADLEYSNKVLKEKNAEILESLKTIDTNTILQLPTNVYSFKTFLKIENVSNASIEYSILYLQDEGEVAYVDKAYAKSKDRLRRGKIKRTDLQRMILTDFKHSPDYYENDKKTFLGISEIPALKGKYIEDVLELNSPNLKVLRQPNFTRNENMLILRLFNYGIPAELVSIKSEDKKVSWNMDGLPVEFDDYAPIYLRGEGKDFTHYKIQVLINDSLNKQFIYEISGTKDQNEAKVILMK</sequence>
<protein>
    <submittedName>
        <fullName evidence="7">RDD family protein</fullName>
    </submittedName>
</protein>
<evidence type="ECO:0000256" key="5">
    <source>
        <dbReference type="SAM" id="Phobius"/>
    </source>
</evidence>
<organism evidence="7 8">
    <name type="scientific">Flavobacterium piscisymbiosum</name>
    <dbReference type="NCBI Taxonomy" id="2893753"/>
    <lineage>
        <taxon>Bacteria</taxon>
        <taxon>Pseudomonadati</taxon>
        <taxon>Bacteroidota</taxon>
        <taxon>Flavobacteriia</taxon>
        <taxon>Flavobacteriales</taxon>
        <taxon>Flavobacteriaceae</taxon>
        <taxon>Flavobacterium</taxon>
    </lineage>
</organism>
<feature type="transmembrane region" description="Helical" evidence="5">
    <location>
        <begin position="54"/>
        <end position="72"/>
    </location>
</feature>
<proteinExistence type="predicted"/>
<comment type="subcellular location">
    <subcellularLocation>
        <location evidence="1">Membrane</location>
        <topology evidence="1">Multi-pass membrane protein</topology>
    </subcellularLocation>
</comment>
<dbReference type="Proteomes" id="UP001430679">
    <property type="component" value="Unassembled WGS sequence"/>
</dbReference>
<dbReference type="InterPro" id="IPR010432">
    <property type="entry name" value="RDD"/>
</dbReference>
<keyword evidence="4 5" id="KW-0472">Membrane</keyword>
<evidence type="ECO:0000313" key="8">
    <source>
        <dbReference type="Proteomes" id="UP001430679"/>
    </source>
</evidence>
<reference evidence="7" key="1">
    <citation type="submission" date="2021-11" db="EMBL/GenBank/DDBJ databases">
        <title>Description of novel Flavobacterium species.</title>
        <authorList>
            <person name="Saticioglu I.B."/>
            <person name="Ay H."/>
            <person name="Altun S."/>
            <person name="Duman M."/>
        </authorList>
    </citation>
    <scope>NUCLEOTIDE SEQUENCE</scope>
    <source>
        <strain evidence="7">F-30</strain>
    </source>
</reference>
<evidence type="ECO:0000259" key="6">
    <source>
        <dbReference type="Pfam" id="PF06271"/>
    </source>
</evidence>
<dbReference type="Pfam" id="PF06271">
    <property type="entry name" value="RDD"/>
    <property type="match status" value="1"/>
</dbReference>
<comment type="caution">
    <text evidence="7">The sequence shown here is derived from an EMBL/GenBank/DDBJ whole genome shotgun (WGS) entry which is preliminary data.</text>
</comment>
<dbReference type="RefSeq" id="WP_230033279.1">
    <property type="nucleotide sequence ID" value="NZ_JAJJMM010000001.1"/>
</dbReference>
<feature type="transmembrane region" description="Helical" evidence="5">
    <location>
        <begin position="240"/>
        <end position="258"/>
    </location>
</feature>
<keyword evidence="3 5" id="KW-1133">Transmembrane helix</keyword>
<name>A0ABS8M909_9FLAO</name>